<organism evidence="1 2">
    <name type="scientific">Candidatus Daviesbacteria bacterium GW2011_GWF2_38_6</name>
    <dbReference type="NCBI Taxonomy" id="1618432"/>
    <lineage>
        <taxon>Bacteria</taxon>
        <taxon>Candidatus Daviesiibacteriota</taxon>
    </lineage>
</organism>
<dbReference type="Proteomes" id="UP000034324">
    <property type="component" value="Unassembled WGS sequence"/>
</dbReference>
<accession>A0A0G0KTB0</accession>
<evidence type="ECO:0000313" key="1">
    <source>
        <dbReference type="EMBL" id="KKQ78755.1"/>
    </source>
</evidence>
<reference evidence="1 2" key="1">
    <citation type="journal article" date="2015" name="Nature">
        <title>rRNA introns, odd ribosomes, and small enigmatic genomes across a large radiation of phyla.</title>
        <authorList>
            <person name="Brown C.T."/>
            <person name="Hug L.A."/>
            <person name="Thomas B.C."/>
            <person name="Sharon I."/>
            <person name="Castelle C.J."/>
            <person name="Singh A."/>
            <person name="Wilkins M.J."/>
            <person name="Williams K.H."/>
            <person name="Banfield J.F."/>
        </authorList>
    </citation>
    <scope>NUCLEOTIDE SEQUENCE [LARGE SCALE GENOMIC DNA]</scope>
</reference>
<dbReference type="EMBL" id="LBVC01000012">
    <property type="protein sequence ID" value="KKQ78755.1"/>
    <property type="molecule type" value="Genomic_DNA"/>
</dbReference>
<gene>
    <name evidence="1" type="ORF">US99_C0012G0012</name>
</gene>
<sequence>MLNVRERIDSYSDKDLAAMRAGVKRQQGNLLPRYSECAMSAGPALGSLLEVLTGEGSDKLGRATVQDFANLVEIGKLERRMDLLNLLGRRMDLEADRRMLMGVVAA</sequence>
<dbReference type="AlphaFoldDB" id="A0A0G0KTB0"/>
<proteinExistence type="predicted"/>
<protein>
    <submittedName>
        <fullName evidence="1">Uncharacterized protein</fullName>
    </submittedName>
</protein>
<name>A0A0G0KTB0_9BACT</name>
<comment type="caution">
    <text evidence="1">The sequence shown here is derived from an EMBL/GenBank/DDBJ whole genome shotgun (WGS) entry which is preliminary data.</text>
</comment>
<evidence type="ECO:0000313" key="2">
    <source>
        <dbReference type="Proteomes" id="UP000034324"/>
    </source>
</evidence>